<evidence type="ECO:0000313" key="3">
    <source>
        <dbReference type="Proteomes" id="UP000275267"/>
    </source>
</evidence>
<dbReference type="EMBL" id="PQIB02000003">
    <property type="protein sequence ID" value="RLN28300.1"/>
    <property type="molecule type" value="Genomic_DNA"/>
</dbReference>
<comment type="caution">
    <text evidence="2">The sequence shown here is derived from an EMBL/GenBank/DDBJ whole genome shotgun (WGS) entry which is preliminary data.</text>
</comment>
<gene>
    <name evidence="2" type="ORF">C2845_PM05G25670</name>
</gene>
<accession>A0A3L6SUZ1</accession>
<evidence type="ECO:0000313" key="2">
    <source>
        <dbReference type="EMBL" id="RLN28300.1"/>
    </source>
</evidence>
<keyword evidence="3" id="KW-1185">Reference proteome</keyword>
<dbReference type="AlphaFoldDB" id="A0A3L6SUZ1"/>
<feature type="region of interest" description="Disordered" evidence="1">
    <location>
        <begin position="133"/>
        <end position="230"/>
    </location>
</feature>
<evidence type="ECO:0000256" key="1">
    <source>
        <dbReference type="SAM" id="MobiDB-lite"/>
    </source>
</evidence>
<protein>
    <submittedName>
        <fullName evidence="2">Uncharacterized protein</fullName>
    </submittedName>
</protein>
<name>A0A3L6SUZ1_PANMI</name>
<organism evidence="2 3">
    <name type="scientific">Panicum miliaceum</name>
    <name type="common">Proso millet</name>
    <name type="synonym">Broomcorn millet</name>
    <dbReference type="NCBI Taxonomy" id="4540"/>
    <lineage>
        <taxon>Eukaryota</taxon>
        <taxon>Viridiplantae</taxon>
        <taxon>Streptophyta</taxon>
        <taxon>Embryophyta</taxon>
        <taxon>Tracheophyta</taxon>
        <taxon>Spermatophyta</taxon>
        <taxon>Magnoliopsida</taxon>
        <taxon>Liliopsida</taxon>
        <taxon>Poales</taxon>
        <taxon>Poaceae</taxon>
        <taxon>PACMAD clade</taxon>
        <taxon>Panicoideae</taxon>
        <taxon>Panicodae</taxon>
        <taxon>Paniceae</taxon>
        <taxon>Panicinae</taxon>
        <taxon>Panicum</taxon>
        <taxon>Panicum sect. Panicum</taxon>
    </lineage>
</organism>
<dbReference type="Proteomes" id="UP000275267">
    <property type="component" value="Unassembled WGS sequence"/>
</dbReference>
<proteinExistence type="predicted"/>
<feature type="region of interest" description="Disordered" evidence="1">
    <location>
        <begin position="39"/>
        <end position="78"/>
    </location>
</feature>
<sequence length="353" mass="37718">MSSSIPTGYQHAEPTCHTLFNFLFPPTLSPSPLSLLLSPLSTGRRRPSSGLPRRRAPLSSPRCAPRPPTCRAPLSSPRHPCPCPTDRHACHSAAAGSRRLGQWHGERWDRGPTAADPELPCVEELQRRRIRSSPVLARMEEQGPRGGGPRGVRGRGARCGPRCQQPAAEEHGGPSPFSPSPARRKVARWGGGGRARGEMVVGAGAEQDPSARSRLQHRATHGGCRAPTTPSLSLSLSLSGSMAAALEVRAHESPAYTGLELRRAELVRISAAVLDSSSNEAGAVGMARGRAGPAPRPRVAGVHYLVSTVYNCGQPHGRTTGDLRASISTVRGLRCMRGTRAKRLAPPRYRVRP</sequence>
<feature type="compositionally biased region" description="Basic residues" evidence="1">
    <location>
        <begin position="43"/>
        <end position="56"/>
    </location>
</feature>
<reference evidence="3" key="1">
    <citation type="journal article" date="2019" name="Nat. Commun.">
        <title>The genome of broomcorn millet.</title>
        <authorList>
            <person name="Zou C."/>
            <person name="Miki D."/>
            <person name="Li D."/>
            <person name="Tang Q."/>
            <person name="Xiao L."/>
            <person name="Rajput S."/>
            <person name="Deng P."/>
            <person name="Jia W."/>
            <person name="Huang R."/>
            <person name="Zhang M."/>
            <person name="Sun Y."/>
            <person name="Hu J."/>
            <person name="Fu X."/>
            <person name="Schnable P.S."/>
            <person name="Li F."/>
            <person name="Zhang H."/>
            <person name="Feng B."/>
            <person name="Zhu X."/>
            <person name="Liu R."/>
            <person name="Schnable J.C."/>
            <person name="Zhu J.-K."/>
            <person name="Zhang H."/>
        </authorList>
    </citation>
    <scope>NUCLEOTIDE SEQUENCE [LARGE SCALE GENOMIC DNA]</scope>
</reference>